<evidence type="ECO:0000313" key="2">
    <source>
        <dbReference type="EMBL" id="RBW70893.1"/>
    </source>
</evidence>
<dbReference type="InterPro" id="IPR036249">
    <property type="entry name" value="Thioredoxin-like_sf"/>
</dbReference>
<dbReference type="SUPFAM" id="SSF52833">
    <property type="entry name" value="Thioredoxin-like"/>
    <property type="match status" value="1"/>
</dbReference>
<gene>
    <name evidence="2" type="ORF">DS031_02515</name>
</gene>
<proteinExistence type="predicted"/>
<dbReference type="AlphaFoldDB" id="A0A366Y3B3"/>
<feature type="domain" description="Thioredoxin" evidence="1">
    <location>
        <begin position="11"/>
        <end position="98"/>
    </location>
</feature>
<evidence type="ECO:0000313" key="3">
    <source>
        <dbReference type="Proteomes" id="UP000253314"/>
    </source>
</evidence>
<comment type="caution">
    <text evidence="2">The sequence shown here is derived from an EMBL/GenBank/DDBJ whole genome shotgun (WGS) entry which is preliminary data.</text>
</comment>
<protein>
    <submittedName>
        <fullName evidence="2">Thioredoxin</fullName>
    </submittedName>
</protein>
<dbReference type="EMBL" id="QOCW01000002">
    <property type="protein sequence ID" value="RBW70893.1"/>
    <property type="molecule type" value="Genomic_DNA"/>
</dbReference>
<dbReference type="InterPro" id="IPR013766">
    <property type="entry name" value="Thioredoxin_domain"/>
</dbReference>
<accession>A0A366Y3B3</accession>
<keyword evidence="3" id="KW-1185">Reference proteome</keyword>
<dbReference type="RefSeq" id="WP_113804371.1">
    <property type="nucleotide sequence ID" value="NZ_QOCW01000002.1"/>
</dbReference>
<organism evidence="2 3">
    <name type="scientific">Bacillus taeanensis</name>
    <dbReference type="NCBI Taxonomy" id="273032"/>
    <lineage>
        <taxon>Bacteria</taxon>
        <taxon>Bacillati</taxon>
        <taxon>Bacillota</taxon>
        <taxon>Bacilli</taxon>
        <taxon>Bacillales</taxon>
        <taxon>Bacillaceae</taxon>
        <taxon>Bacillus</taxon>
    </lineage>
</organism>
<dbReference type="Proteomes" id="UP000253314">
    <property type="component" value="Unassembled WGS sequence"/>
</dbReference>
<dbReference type="Pfam" id="PF00085">
    <property type="entry name" value="Thioredoxin"/>
    <property type="match status" value="1"/>
</dbReference>
<dbReference type="Gene3D" id="3.40.30.10">
    <property type="entry name" value="Glutaredoxin"/>
    <property type="match status" value="1"/>
</dbReference>
<evidence type="ECO:0000259" key="1">
    <source>
        <dbReference type="Pfam" id="PF00085"/>
    </source>
</evidence>
<sequence length="108" mass="12448">MRKLENINEVNAFIKENELAFLYISTSTCSVCHALKPKVEQLLIKFPDIKTGYIDAEELTEVAGRFSIFTVPVLLLFVNEKETLRKARIVHLDELERDIHKIVSLFKA</sequence>
<dbReference type="OrthoDB" id="411356at2"/>
<dbReference type="CDD" id="cd02947">
    <property type="entry name" value="TRX_family"/>
    <property type="match status" value="1"/>
</dbReference>
<reference evidence="2 3" key="1">
    <citation type="submission" date="2018-07" db="EMBL/GenBank/DDBJ databases">
        <title>Lottiidibacillus patelloidae gen. nov., sp. nov., isolated from the intestinal tract of a marine limpet and the reclassification of B. taeanensis BH030017T, B. algicola KMM 3737T and B. hwajinpoensis SW-72T as genus Lottiidibacillus.</title>
        <authorList>
            <person name="Liu R."/>
            <person name="Huang Z."/>
        </authorList>
    </citation>
    <scope>NUCLEOTIDE SEQUENCE [LARGE SCALE GENOMIC DNA]</scope>
    <source>
        <strain evidence="2 3">BH030017</strain>
    </source>
</reference>
<name>A0A366Y3B3_9BACI</name>